<dbReference type="OrthoDB" id="6273764at2759"/>
<protein>
    <recommendedName>
        <fullName evidence="7">Reverse transcriptase RNase H-like domain-containing protein</fullName>
    </recommendedName>
</protein>
<sequence>MKIDGSMHSIRLGDKSVQHTFLISPDMEQTILGADFLKGTGSTLVTDIAAVIKQRDGVIEYASRVLTKAEQKYSTTEKECSVIVWVLIKWRPYLLGQRFRFETNHPSLECSRTTRDPRRNLVRRALWLQEYQFTIQHVPGKENHLADWLSRPEPKDEAPRIMIGANSLVIEMDPGRLVQIQRQAPVLQKVVYALLDGRSIGNGERDNELETPQSHFDRLSLNDAGTMKRTLDGLQNPGVQIACDENLVDPEYAGHIVLLFEGKAQVFLDELTEVIRSFGMHFAPTTRKVMLLDIQSLNTTLTIQGVAVEVVERLTYPSSGSSEVAKP</sequence>
<reference evidence="8 9" key="1">
    <citation type="submission" date="2013-11" db="EMBL/GenBank/DDBJ databases">
        <title>Opisthorchis viverrini - life in the bile duct.</title>
        <authorList>
            <person name="Young N.D."/>
            <person name="Nagarajan N."/>
            <person name="Lin S.J."/>
            <person name="Korhonen P.K."/>
            <person name="Jex A.R."/>
            <person name="Hall R.S."/>
            <person name="Safavi-Hemami H."/>
            <person name="Kaewkong W."/>
            <person name="Bertrand D."/>
            <person name="Gao S."/>
            <person name="Seet Q."/>
            <person name="Wongkham S."/>
            <person name="Teh B.T."/>
            <person name="Wongkham C."/>
            <person name="Intapan P.M."/>
            <person name="Maleewong W."/>
            <person name="Yang X."/>
            <person name="Hu M."/>
            <person name="Wang Z."/>
            <person name="Hofmann A."/>
            <person name="Sternberg P.W."/>
            <person name="Tan P."/>
            <person name="Wang J."/>
            <person name="Gasser R.B."/>
        </authorList>
    </citation>
    <scope>NUCLEOTIDE SEQUENCE [LARGE SCALE GENOMIC DNA]</scope>
</reference>
<dbReference type="GO" id="GO:0003964">
    <property type="term" value="F:RNA-directed DNA polymerase activity"/>
    <property type="evidence" value="ECO:0007669"/>
    <property type="project" value="UniProtKB-KW"/>
</dbReference>
<dbReference type="GeneID" id="20324015"/>
<proteinExistence type="predicted"/>
<dbReference type="EMBL" id="KL596929">
    <property type="protein sequence ID" value="KER21948.1"/>
    <property type="molecule type" value="Genomic_DNA"/>
</dbReference>
<dbReference type="GO" id="GO:0016787">
    <property type="term" value="F:hydrolase activity"/>
    <property type="evidence" value="ECO:0007669"/>
    <property type="project" value="UniProtKB-KW"/>
</dbReference>
<evidence type="ECO:0000259" key="7">
    <source>
        <dbReference type="Pfam" id="PF17917"/>
    </source>
</evidence>
<keyword evidence="9" id="KW-1185">Reference proteome</keyword>
<dbReference type="InterPro" id="IPR021109">
    <property type="entry name" value="Peptidase_aspartic_dom_sf"/>
</dbReference>
<dbReference type="SUPFAM" id="SSF56672">
    <property type="entry name" value="DNA/RNA polymerases"/>
    <property type="match status" value="1"/>
</dbReference>
<dbReference type="Gene3D" id="2.40.70.10">
    <property type="entry name" value="Acid Proteases"/>
    <property type="match status" value="1"/>
</dbReference>
<dbReference type="GO" id="GO:0004519">
    <property type="term" value="F:endonuclease activity"/>
    <property type="evidence" value="ECO:0007669"/>
    <property type="project" value="UniProtKB-KW"/>
</dbReference>
<accession>A0A074Z4F5</accession>
<evidence type="ECO:0000256" key="4">
    <source>
        <dbReference type="ARBA" id="ARBA00022759"/>
    </source>
</evidence>
<keyword evidence="6" id="KW-0695">RNA-directed DNA polymerase</keyword>
<dbReference type="InterPro" id="IPR041373">
    <property type="entry name" value="RT_RNaseH"/>
</dbReference>
<keyword evidence="1" id="KW-0808">Transferase</keyword>
<evidence type="ECO:0000256" key="2">
    <source>
        <dbReference type="ARBA" id="ARBA00022695"/>
    </source>
</evidence>
<dbReference type="InterPro" id="IPR043502">
    <property type="entry name" value="DNA/RNA_pol_sf"/>
</dbReference>
<evidence type="ECO:0000256" key="3">
    <source>
        <dbReference type="ARBA" id="ARBA00022722"/>
    </source>
</evidence>
<keyword evidence="5" id="KW-0378">Hydrolase</keyword>
<gene>
    <name evidence="8" type="ORF">T265_09847</name>
</gene>
<dbReference type="PANTHER" id="PTHR34072">
    <property type="entry name" value="ENZYMATIC POLYPROTEIN-RELATED"/>
    <property type="match status" value="1"/>
</dbReference>
<evidence type="ECO:0000313" key="8">
    <source>
        <dbReference type="EMBL" id="KER21948.1"/>
    </source>
</evidence>
<feature type="domain" description="Reverse transcriptase RNase H-like" evidence="7">
    <location>
        <begin position="48"/>
        <end position="131"/>
    </location>
</feature>
<dbReference type="KEGG" id="ovi:T265_09847"/>
<dbReference type="CDD" id="cd09274">
    <property type="entry name" value="RNase_HI_RT_Ty3"/>
    <property type="match status" value="1"/>
</dbReference>
<name>A0A074Z4F5_OPIVI</name>
<keyword evidence="3" id="KW-0540">Nuclease</keyword>
<dbReference type="Pfam" id="PF17917">
    <property type="entry name" value="RT_RNaseH"/>
    <property type="match status" value="1"/>
</dbReference>
<dbReference type="RefSeq" id="XP_009174307.1">
    <property type="nucleotide sequence ID" value="XM_009176043.1"/>
</dbReference>
<dbReference type="CTD" id="20324015"/>
<evidence type="ECO:0000256" key="6">
    <source>
        <dbReference type="ARBA" id="ARBA00022918"/>
    </source>
</evidence>
<evidence type="ECO:0000256" key="1">
    <source>
        <dbReference type="ARBA" id="ARBA00022679"/>
    </source>
</evidence>
<dbReference type="Proteomes" id="UP000054324">
    <property type="component" value="Unassembled WGS sequence"/>
</dbReference>
<evidence type="ECO:0000256" key="5">
    <source>
        <dbReference type="ARBA" id="ARBA00022801"/>
    </source>
</evidence>
<keyword evidence="4" id="KW-0255">Endonuclease</keyword>
<evidence type="ECO:0000313" key="9">
    <source>
        <dbReference type="Proteomes" id="UP000054324"/>
    </source>
</evidence>
<keyword evidence="2" id="KW-0548">Nucleotidyltransferase</keyword>
<dbReference type="AlphaFoldDB" id="A0A074Z4F5"/>
<dbReference type="STRING" id="6198.A0A074Z4F5"/>
<organism evidence="8 9">
    <name type="scientific">Opisthorchis viverrini</name>
    <name type="common">Southeast Asian liver fluke</name>
    <dbReference type="NCBI Taxonomy" id="6198"/>
    <lineage>
        <taxon>Eukaryota</taxon>
        <taxon>Metazoa</taxon>
        <taxon>Spiralia</taxon>
        <taxon>Lophotrochozoa</taxon>
        <taxon>Platyhelminthes</taxon>
        <taxon>Trematoda</taxon>
        <taxon>Digenea</taxon>
        <taxon>Opisthorchiida</taxon>
        <taxon>Opisthorchiata</taxon>
        <taxon>Opisthorchiidae</taxon>
        <taxon>Opisthorchis</taxon>
    </lineage>
</organism>